<reference evidence="12" key="1">
    <citation type="submission" date="2011-08" db="EMBL/GenBank/DDBJ databases">
        <authorList>
            <person name="Rombauts S."/>
        </authorList>
    </citation>
    <scope>NUCLEOTIDE SEQUENCE</scope>
    <source>
        <strain evidence="12">London</strain>
    </source>
</reference>
<dbReference type="PROSITE" id="PS50920">
    <property type="entry name" value="SOLCAR"/>
    <property type="match status" value="1"/>
</dbReference>
<keyword evidence="4" id="KW-0677">Repeat</keyword>
<dbReference type="GO" id="GO:0005741">
    <property type="term" value="C:mitochondrial outer membrane"/>
    <property type="evidence" value="ECO:0007669"/>
    <property type="project" value="UniProtKB-SubCell"/>
</dbReference>
<reference evidence="11" key="2">
    <citation type="submission" date="2015-06" db="UniProtKB">
        <authorList>
            <consortium name="EnsemblMetazoa"/>
        </authorList>
    </citation>
    <scope>IDENTIFICATION</scope>
</reference>
<gene>
    <name evidence="11" type="primary">107362881</name>
</gene>
<dbReference type="AlphaFoldDB" id="T1KD21"/>
<protein>
    <submittedName>
        <fullName evidence="11">Uncharacterized protein</fullName>
    </submittedName>
</protein>
<dbReference type="EMBL" id="CAEY01002007">
    <property type="status" value="NOT_ANNOTATED_CDS"/>
    <property type="molecule type" value="Genomic_DNA"/>
</dbReference>
<keyword evidence="3 9" id="KW-0812">Transmembrane</keyword>
<keyword evidence="12" id="KW-1185">Reference proteome</keyword>
<proteinExistence type="inferred from homology"/>
<evidence type="ECO:0000256" key="5">
    <source>
        <dbReference type="ARBA" id="ARBA00022787"/>
    </source>
</evidence>
<dbReference type="eggNOG" id="KOG2745">
    <property type="taxonomic scope" value="Eukaryota"/>
</dbReference>
<dbReference type="HOGENOM" id="CLU_058300_2_0_1"/>
<comment type="similarity">
    <text evidence="2 10">Belongs to the mitochondrial carrier (TC 2.A.29) family.</text>
</comment>
<evidence type="ECO:0000256" key="9">
    <source>
        <dbReference type="PROSITE-ProRule" id="PRU00282"/>
    </source>
</evidence>
<dbReference type="KEGG" id="tut:107362881"/>
<keyword evidence="6" id="KW-1133">Transmembrane helix</keyword>
<evidence type="ECO:0000256" key="4">
    <source>
        <dbReference type="ARBA" id="ARBA00022737"/>
    </source>
</evidence>
<accession>T1KD21</accession>
<name>T1KD21_TETUR</name>
<evidence type="ECO:0000256" key="7">
    <source>
        <dbReference type="ARBA" id="ARBA00023128"/>
    </source>
</evidence>
<dbReference type="OMA" id="HPFHVIA"/>
<organism evidence="11 12">
    <name type="scientific">Tetranychus urticae</name>
    <name type="common">Two-spotted spider mite</name>
    <dbReference type="NCBI Taxonomy" id="32264"/>
    <lineage>
        <taxon>Eukaryota</taxon>
        <taxon>Metazoa</taxon>
        <taxon>Ecdysozoa</taxon>
        <taxon>Arthropoda</taxon>
        <taxon>Chelicerata</taxon>
        <taxon>Arachnida</taxon>
        <taxon>Acari</taxon>
        <taxon>Acariformes</taxon>
        <taxon>Trombidiformes</taxon>
        <taxon>Prostigmata</taxon>
        <taxon>Eleutherengona</taxon>
        <taxon>Raphignathae</taxon>
        <taxon>Tetranychoidea</taxon>
        <taxon>Tetranychidae</taxon>
        <taxon>Tetranychus</taxon>
    </lineage>
</organism>
<evidence type="ECO:0000256" key="6">
    <source>
        <dbReference type="ARBA" id="ARBA00022989"/>
    </source>
</evidence>
<dbReference type="InterPro" id="IPR023395">
    <property type="entry name" value="MCP_dom_sf"/>
</dbReference>
<dbReference type="PANTHER" id="PTHR10780">
    <property type="entry name" value="MITOCHONDRIAL CARRIER HOMOLOG"/>
    <property type="match status" value="1"/>
</dbReference>
<keyword evidence="7" id="KW-0496">Mitochondrion</keyword>
<keyword evidence="8 9" id="KW-0472">Membrane</keyword>
<sequence>MDEQIQLPYTGKTFEYFGKFVSLLVFPPFKYVQTLVVLGVEPLPLYVTKTPLGQPMLAFPSIISIARHISKECGFFHLYTGFPLIVINRIIQSRVRKFLAPYKFLGDQKEPPIFGTYFMENINLPREDEGSEADELEDVDEELEEDDYEEIDDFEVEFLVLGSDDSSINSDDVLADLDISPNDSNPLTEFANFLFNLSKSILQTTCIRVISLTLSYPFEVLYIRRCAQFVGNEIIYSSILSGARDIYKHEGIKGFYSGFIPRALAEIIGIAATQTLFSALFKPCVTRANIRFFFNNTTRNLARYLLYPLKLVSVIMAVKPCDRLAASKLDPHFSQWISCWRYLNSTGQLRRGYQVIWRYQRHLSVDDYFIKNSHSSL</sequence>
<dbReference type="Gene3D" id="1.50.40.10">
    <property type="entry name" value="Mitochondrial carrier domain"/>
    <property type="match status" value="1"/>
</dbReference>
<dbReference type="EnsemblMetazoa" id="tetur09g01390.1">
    <property type="protein sequence ID" value="tetur09g01390.1"/>
    <property type="gene ID" value="tetur09g01390"/>
</dbReference>
<dbReference type="SUPFAM" id="SSF103506">
    <property type="entry name" value="Mitochondrial carrier"/>
    <property type="match status" value="1"/>
</dbReference>
<evidence type="ECO:0000256" key="10">
    <source>
        <dbReference type="RuleBase" id="RU000488"/>
    </source>
</evidence>
<evidence type="ECO:0000256" key="3">
    <source>
        <dbReference type="ARBA" id="ARBA00022692"/>
    </source>
</evidence>
<dbReference type="Pfam" id="PF00153">
    <property type="entry name" value="Mito_carr"/>
    <property type="match status" value="1"/>
</dbReference>
<keyword evidence="10" id="KW-0813">Transport</keyword>
<evidence type="ECO:0000256" key="1">
    <source>
        <dbReference type="ARBA" id="ARBA00004374"/>
    </source>
</evidence>
<dbReference type="OrthoDB" id="10253709at2759"/>
<evidence type="ECO:0000313" key="11">
    <source>
        <dbReference type="EnsemblMetazoa" id="tetur09g01390.1"/>
    </source>
</evidence>
<dbReference type="Proteomes" id="UP000015104">
    <property type="component" value="Unassembled WGS sequence"/>
</dbReference>
<evidence type="ECO:0000256" key="2">
    <source>
        <dbReference type="ARBA" id="ARBA00006375"/>
    </source>
</evidence>
<dbReference type="PANTHER" id="PTHR10780:SF18">
    <property type="entry name" value="LD43650P"/>
    <property type="match status" value="1"/>
</dbReference>
<keyword evidence="5" id="KW-1000">Mitochondrion outer membrane</keyword>
<evidence type="ECO:0000256" key="8">
    <source>
        <dbReference type="ARBA" id="ARBA00023136"/>
    </source>
</evidence>
<dbReference type="InterPro" id="IPR018108">
    <property type="entry name" value="MCP_transmembrane"/>
</dbReference>
<feature type="repeat" description="Solcar" evidence="9">
    <location>
        <begin position="199"/>
        <end position="283"/>
    </location>
</feature>
<comment type="subcellular location">
    <subcellularLocation>
        <location evidence="1">Mitochondrion outer membrane</location>
        <topology evidence="1">Multi-pass membrane protein</topology>
    </subcellularLocation>
</comment>
<evidence type="ECO:0000313" key="12">
    <source>
        <dbReference type="Proteomes" id="UP000015104"/>
    </source>
</evidence>